<dbReference type="GO" id="GO:0015031">
    <property type="term" value="P:protein transport"/>
    <property type="evidence" value="ECO:0007669"/>
    <property type="project" value="UniProtKB-KW"/>
</dbReference>
<evidence type="ECO:0000256" key="4">
    <source>
        <dbReference type="ARBA" id="ARBA00022927"/>
    </source>
</evidence>
<name>A0AAV9J1W8_CYACA</name>
<keyword evidence="5" id="KW-0811">Translocation</keyword>
<dbReference type="AlphaFoldDB" id="A0AAV9J1W8"/>
<dbReference type="GO" id="GO:0017056">
    <property type="term" value="F:structural constituent of nuclear pore"/>
    <property type="evidence" value="ECO:0007669"/>
    <property type="project" value="InterPro"/>
</dbReference>
<feature type="compositionally biased region" description="Polar residues" evidence="9">
    <location>
        <begin position="422"/>
        <end position="431"/>
    </location>
</feature>
<gene>
    <name evidence="10" type="ORF">CDCA_CDCA17G4396</name>
</gene>
<proteinExistence type="predicted"/>
<evidence type="ECO:0000313" key="11">
    <source>
        <dbReference type="Proteomes" id="UP001301350"/>
    </source>
</evidence>
<dbReference type="PANTHER" id="PTHR13437:SF2">
    <property type="entry name" value="NUCLEOPORIN P58_P45"/>
    <property type="match status" value="1"/>
</dbReference>
<evidence type="ECO:0000256" key="9">
    <source>
        <dbReference type="SAM" id="MobiDB-lite"/>
    </source>
</evidence>
<dbReference type="GO" id="GO:0051028">
    <property type="term" value="P:mRNA transport"/>
    <property type="evidence" value="ECO:0007669"/>
    <property type="project" value="UniProtKB-KW"/>
</dbReference>
<evidence type="ECO:0000313" key="10">
    <source>
        <dbReference type="EMBL" id="KAK4538371.1"/>
    </source>
</evidence>
<dbReference type="EMBL" id="JANCYW010000017">
    <property type="protein sequence ID" value="KAK4538371.1"/>
    <property type="molecule type" value="Genomic_DNA"/>
</dbReference>
<sequence>MQGGVAFPGNSGGWGTATPSGWGTPQQQPQQPQQPNVNLGTGYMPPTSSLPIQTGDATGVFGSAPPTQTWGTFGAPMPASSFPPSAPPVERLPGWTTFSDLPPPLQDSLLQAERRLRQLESTARSHKLEDMGALLASVDQRMEEIRQRVASLAVSLEVTEADRRQLRARTDTAVRHAHGAHMLYEATRRMLRPTRDTEEGGGAWTSPTTSPPPPHPQQQQQQREKWEGLREMHGSASYLHLVFPSAYLRQWVDSLEQELSRSEAKLAQVEQALACRSGRRPRENAVPGKEGRGIDGTSSSSAMKAVGGGARLAESVLRNEYAALMSVAGRIAAAHERLEHLKEAFVSLVRQRRPDISNPLAPPDARITPGDPTRSALPPPPTAFGSTPAPGAVASSPAASYTPATSAPSMGFASSAPATYGSPANTSGMWR</sequence>
<protein>
    <recommendedName>
        <fullName evidence="12">Nucleoporin Nup54 alpha-helical domain-containing protein</fullName>
    </recommendedName>
</protein>
<keyword evidence="4" id="KW-0653">Protein transport</keyword>
<feature type="region of interest" description="Disordered" evidence="9">
    <location>
        <begin position="277"/>
        <end position="303"/>
    </location>
</feature>
<keyword evidence="8" id="KW-0175">Coiled coil</keyword>
<keyword evidence="7" id="KW-0539">Nucleus</keyword>
<feature type="region of interest" description="Disordered" evidence="9">
    <location>
        <begin position="1"/>
        <end position="49"/>
    </location>
</feature>
<evidence type="ECO:0008006" key="12">
    <source>
        <dbReference type="Google" id="ProtNLM"/>
    </source>
</evidence>
<evidence type="ECO:0000256" key="2">
    <source>
        <dbReference type="ARBA" id="ARBA00022448"/>
    </source>
</evidence>
<keyword evidence="6" id="KW-0906">Nuclear pore complex</keyword>
<accession>A0AAV9J1W8</accession>
<dbReference type="GO" id="GO:0005643">
    <property type="term" value="C:nuclear pore"/>
    <property type="evidence" value="ECO:0007669"/>
    <property type="project" value="UniProtKB-SubCell"/>
</dbReference>
<feature type="region of interest" description="Disordered" evidence="9">
    <location>
        <begin position="354"/>
        <end position="431"/>
    </location>
</feature>
<feature type="compositionally biased region" description="Low complexity" evidence="9">
    <location>
        <begin position="25"/>
        <end position="35"/>
    </location>
</feature>
<evidence type="ECO:0000256" key="1">
    <source>
        <dbReference type="ARBA" id="ARBA00004567"/>
    </source>
</evidence>
<keyword evidence="2" id="KW-0813">Transport</keyword>
<dbReference type="Gene3D" id="6.10.140.1350">
    <property type="match status" value="1"/>
</dbReference>
<evidence type="ECO:0000256" key="3">
    <source>
        <dbReference type="ARBA" id="ARBA00022816"/>
    </source>
</evidence>
<feature type="coiled-coil region" evidence="8">
    <location>
        <begin position="109"/>
        <end position="148"/>
    </location>
</feature>
<feature type="compositionally biased region" description="Low complexity" evidence="9">
    <location>
        <begin position="388"/>
        <end position="409"/>
    </location>
</feature>
<dbReference type="PANTHER" id="PTHR13437">
    <property type="entry name" value="NUCLEOPORIN P58/P45 NUCLEOPORIN-LIKE PROTEIN 1"/>
    <property type="match status" value="1"/>
</dbReference>
<evidence type="ECO:0000256" key="6">
    <source>
        <dbReference type="ARBA" id="ARBA00023132"/>
    </source>
</evidence>
<keyword evidence="11" id="KW-1185">Reference proteome</keyword>
<evidence type="ECO:0000256" key="7">
    <source>
        <dbReference type="ARBA" id="ARBA00023242"/>
    </source>
</evidence>
<evidence type="ECO:0000256" key="5">
    <source>
        <dbReference type="ARBA" id="ARBA00023010"/>
    </source>
</evidence>
<evidence type="ECO:0000256" key="8">
    <source>
        <dbReference type="SAM" id="Coils"/>
    </source>
</evidence>
<dbReference type="Proteomes" id="UP001301350">
    <property type="component" value="Unassembled WGS sequence"/>
</dbReference>
<dbReference type="InterPro" id="IPR024882">
    <property type="entry name" value="NUP58/p45/49"/>
</dbReference>
<reference evidence="10 11" key="1">
    <citation type="submission" date="2022-07" db="EMBL/GenBank/DDBJ databases">
        <title>Genome-wide signatures of adaptation to extreme environments.</title>
        <authorList>
            <person name="Cho C.H."/>
            <person name="Yoon H.S."/>
        </authorList>
    </citation>
    <scope>NUCLEOTIDE SEQUENCE [LARGE SCALE GENOMIC DNA]</scope>
    <source>
        <strain evidence="10 11">DBV 063 E5</strain>
    </source>
</reference>
<dbReference type="GO" id="GO:0008139">
    <property type="term" value="F:nuclear localization sequence binding"/>
    <property type="evidence" value="ECO:0007669"/>
    <property type="project" value="InterPro"/>
</dbReference>
<comment type="caution">
    <text evidence="10">The sequence shown here is derived from an EMBL/GenBank/DDBJ whole genome shotgun (WGS) entry which is preliminary data.</text>
</comment>
<comment type="subcellular location">
    <subcellularLocation>
        <location evidence="1">Nucleus</location>
        <location evidence="1">Nuclear pore complex</location>
    </subcellularLocation>
</comment>
<keyword evidence="3" id="KW-0509">mRNA transport</keyword>
<feature type="region of interest" description="Disordered" evidence="9">
    <location>
        <begin position="189"/>
        <end position="228"/>
    </location>
</feature>
<organism evidence="10 11">
    <name type="scientific">Cyanidium caldarium</name>
    <name type="common">Red alga</name>
    <dbReference type="NCBI Taxonomy" id="2771"/>
    <lineage>
        <taxon>Eukaryota</taxon>
        <taxon>Rhodophyta</taxon>
        <taxon>Bangiophyceae</taxon>
        <taxon>Cyanidiales</taxon>
        <taxon>Cyanidiaceae</taxon>
        <taxon>Cyanidium</taxon>
    </lineage>
</organism>